<organism evidence="7 8">
    <name type="scientific">Roseospira marina</name>
    <dbReference type="NCBI Taxonomy" id="140057"/>
    <lineage>
        <taxon>Bacteria</taxon>
        <taxon>Pseudomonadati</taxon>
        <taxon>Pseudomonadota</taxon>
        <taxon>Alphaproteobacteria</taxon>
        <taxon>Rhodospirillales</taxon>
        <taxon>Rhodospirillaceae</taxon>
        <taxon>Roseospira</taxon>
    </lineage>
</organism>
<dbReference type="InterPro" id="IPR003660">
    <property type="entry name" value="HAMP_dom"/>
</dbReference>
<keyword evidence="8" id="KW-1185">Reference proteome</keyword>
<evidence type="ECO:0000256" key="2">
    <source>
        <dbReference type="ARBA" id="ARBA00029447"/>
    </source>
</evidence>
<dbReference type="GO" id="GO:0016020">
    <property type="term" value="C:membrane"/>
    <property type="evidence" value="ECO:0007669"/>
    <property type="project" value="InterPro"/>
</dbReference>
<evidence type="ECO:0000313" key="7">
    <source>
        <dbReference type="EMBL" id="KAA5605087.1"/>
    </source>
</evidence>
<dbReference type="AlphaFoldDB" id="A0A5M6IAW2"/>
<dbReference type="Gene3D" id="6.10.340.10">
    <property type="match status" value="1"/>
</dbReference>
<dbReference type="PANTHER" id="PTHR32089">
    <property type="entry name" value="METHYL-ACCEPTING CHEMOTAXIS PROTEIN MCPB"/>
    <property type="match status" value="1"/>
</dbReference>
<comment type="similarity">
    <text evidence="2">Belongs to the methyl-accepting chemotaxis (MCP) protein family.</text>
</comment>
<comment type="caution">
    <text evidence="7">The sequence shown here is derived from an EMBL/GenBank/DDBJ whole genome shotgun (WGS) entry which is preliminary data.</text>
</comment>
<dbReference type="InterPro" id="IPR004089">
    <property type="entry name" value="MCPsignal_dom"/>
</dbReference>
<dbReference type="GO" id="GO:0006935">
    <property type="term" value="P:chemotaxis"/>
    <property type="evidence" value="ECO:0007669"/>
    <property type="project" value="InterPro"/>
</dbReference>
<evidence type="ECO:0000313" key="8">
    <source>
        <dbReference type="Proteomes" id="UP000324065"/>
    </source>
</evidence>
<protein>
    <submittedName>
        <fullName evidence="7">HAMP domain-containing protein</fullName>
    </submittedName>
</protein>
<dbReference type="GO" id="GO:0007165">
    <property type="term" value="P:signal transduction"/>
    <property type="evidence" value="ECO:0007669"/>
    <property type="project" value="UniProtKB-KW"/>
</dbReference>
<dbReference type="SMART" id="SM00304">
    <property type="entry name" value="HAMP"/>
    <property type="match status" value="1"/>
</dbReference>
<dbReference type="SMART" id="SM00283">
    <property type="entry name" value="MA"/>
    <property type="match status" value="1"/>
</dbReference>
<dbReference type="GO" id="GO:0004888">
    <property type="term" value="F:transmembrane signaling receptor activity"/>
    <property type="evidence" value="ECO:0007669"/>
    <property type="project" value="InterPro"/>
</dbReference>
<dbReference type="Proteomes" id="UP000324065">
    <property type="component" value="Unassembled WGS sequence"/>
</dbReference>
<dbReference type="InterPro" id="IPR004090">
    <property type="entry name" value="Chemotax_Me-accpt_rcpt"/>
</dbReference>
<evidence type="ECO:0000256" key="3">
    <source>
        <dbReference type="PROSITE-ProRule" id="PRU00284"/>
    </source>
</evidence>
<feature type="coiled-coil region" evidence="4">
    <location>
        <begin position="370"/>
        <end position="404"/>
    </location>
</feature>
<evidence type="ECO:0000259" key="6">
    <source>
        <dbReference type="PROSITE" id="PS50885"/>
    </source>
</evidence>
<evidence type="ECO:0000256" key="4">
    <source>
        <dbReference type="SAM" id="Coils"/>
    </source>
</evidence>
<dbReference type="Pfam" id="PF00672">
    <property type="entry name" value="HAMP"/>
    <property type="match status" value="1"/>
</dbReference>
<feature type="domain" description="HAMP" evidence="6">
    <location>
        <begin position="333"/>
        <end position="386"/>
    </location>
</feature>
<sequence>MGILSLGLLIEAGLTGWGAWRGVQDNYTAERINTAAQILVDAATGLAVERSAAISVLNDLSGADPDTIAMVNSARAEAMTGLSEALEHARALDTSALGPYLSAVEGHRETVNALRQDLDAVMAARDGGAVGDHLKSWDQGMTALIMATGALNMALENALPESIPPHLVTSFELRSELWEIAEYAGRQRGTLAGVIAAKALLTRQVQETAYRTDGVIEATWASALLRAGQLSPTVATAVQDARAVFDESFVATRDSVYAAGSSFGAYPVTTSEWLAAATRGIAATGAAGEAAAAAVVDAIAEGIDRAFGQLWLAGAMGALSLGAVAGAALFAQRGIARPIQRTTAAMEAVAAGNLDAPITGQQRTDEIGRLAQTLAMLREAARERNVLREEQARAEQRAKDDQRQALREMADTIETSSQAALDAVGALAETLTSDAEHLKASSERVSTNAANVATATQQALANAQVVAASAEQLAASIQRISGQVRQSADIANTAVDRARETQDVVGRLSDVGDSIGEVVKLIGEIADQTNLLALNATIEAARAGDAGKGFAVVASEVKSLAQQTARSTNDIQTRVSEIQTVSRQAATAISGVGGTIEEMNTITRSVAEAIAEQMTATRDIASNVQQSTEMTQEIARLIEAVADEASGAKASADTVETVSREVNEAVTNFGTTVTRVVRASTTESDPTPVRLAS</sequence>
<dbReference type="SUPFAM" id="SSF58104">
    <property type="entry name" value="Methyl-accepting chemotaxis protein (MCP) signaling domain"/>
    <property type="match status" value="1"/>
</dbReference>
<evidence type="ECO:0000256" key="1">
    <source>
        <dbReference type="ARBA" id="ARBA00023224"/>
    </source>
</evidence>
<name>A0A5M6IAW2_9PROT</name>
<evidence type="ECO:0000259" key="5">
    <source>
        <dbReference type="PROSITE" id="PS50111"/>
    </source>
</evidence>
<keyword evidence="1 3" id="KW-0807">Transducer</keyword>
<proteinExistence type="inferred from homology"/>
<dbReference type="CDD" id="cd06225">
    <property type="entry name" value="HAMP"/>
    <property type="match status" value="1"/>
</dbReference>
<dbReference type="PROSITE" id="PS50111">
    <property type="entry name" value="CHEMOTAXIS_TRANSDUC_2"/>
    <property type="match status" value="1"/>
</dbReference>
<dbReference type="Pfam" id="PF00015">
    <property type="entry name" value="MCPsignal"/>
    <property type="match status" value="1"/>
</dbReference>
<keyword evidence="4" id="KW-0175">Coiled coil</keyword>
<dbReference type="PANTHER" id="PTHR32089:SF112">
    <property type="entry name" value="LYSOZYME-LIKE PROTEIN-RELATED"/>
    <property type="match status" value="1"/>
</dbReference>
<dbReference type="PRINTS" id="PR00260">
    <property type="entry name" value="CHEMTRNSDUCR"/>
</dbReference>
<dbReference type="EMBL" id="VWPJ01000011">
    <property type="protein sequence ID" value="KAA5605087.1"/>
    <property type="molecule type" value="Genomic_DNA"/>
</dbReference>
<feature type="domain" description="Methyl-accepting transducer" evidence="5">
    <location>
        <begin position="427"/>
        <end position="649"/>
    </location>
</feature>
<dbReference type="Gene3D" id="1.10.287.950">
    <property type="entry name" value="Methyl-accepting chemotaxis protein"/>
    <property type="match status" value="1"/>
</dbReference>
<dbReference type="PROSITE" id="PS50885">
    <property type="entry name" value="HAMP"/>
    <property type="match status" value="1"/>
</dbReference>
<reference evidence="7 8" key="1">
    <citation type="submission" date="2019-09" db="EMBL/GenBank/DDBJ databases">
        <title>Genome sequence of Roseospira marina, one of the more divergent members of the non-sulfur purple photosynthetic bacterial family, the Rhodospirillaceae.</title>
        <authorList>
            <person name="Meyer T."/>
            <person name="Kyndt J."/>
        </authorList>
    </citation>
    <scope>NUCLEOTIDE SEQUENCE [LARGE SCALE GENOMIC DNA]</scope>
    <source>
        <strain evidence="7 8">DSM 15113</strain>
    </source>
</reference>
<gene>
    <name evidence="7" type="ORF">F1188_12430</name>
</gene>
<accession>A0A5M6IAW2</accession>